<dbReference type="Pfam" id="PF08240">
    <property type="entry name" value="ADH_N"/>
    <property type="match status" value="1"/>
</dbReference>
<evidence type="ECO:0000256" key="4">
    <source>
        <dbReference type="ARBA" id="ARBA00022833"/>
    </source>
</evidence>
<dbReference type="OrthoDB" id="9770238at2"/>
<dbReference type="InterPro" id="IPR013149">
    <property type="entry name" value="ADH-like_C"/>
</dbReference>
<dbReference type="PANTHER" id="PTHR43161">
    <property type="entry name" value="SORBITOL DEHYDROGENASE"/>
    <property type="match status" value="1"/>
</dbReference>
<dbReference type="Gene3D" id="3.90.180.10">
    <property type="entry name" value="Medium-chain alcohol dehydrogenases, catalytic domain"/>
    <property type="match status" value="1"/>
</dbReference>
<evidence type="ECO:0000256" key="3">
    <source>
        <dbReference type="ARBA" id="ARBA00022723"/>
    </source>
</evidence>
<evidence type="ECO:0000256" key="5">
    <source>
        <dbReference type="ARBA" id="ARBA00023002"/>
    </source>
</evidence>
<dbReference type="InterPro" id="IPR011032">
    <property type="entry name" value="GroES-like_sf"/>
</dbReference>
<organism evidence="8 9">
    <name type="scientific">Marinococcus luteus</name>
    <dbReference type="NCBI Taxonomy" id="1122204"/>
    <lineage>
        <taxon>Bacteria</taxon>
        <taxon>Bacillati</taxon>
        <taxon>Bacillota</taxon>
        <taxon>Bacilli</taxon>
        <taxon>Bacillales</taxon>
        <taxon>Bacillaceae</taxon>
        <taxon>Marinococcus</taxon>
    </lineage>
</organism>
<dbReference type="Gene3D" id="3.40.50.720">
    <property type="entry name" value="NAD(P)-binding Rossmann-like Domain"/>
    <property type="match status" value="1"/>
</dbReference>
<dbReference type="InterPro" id="IPR036291">
    <property type="entry name" value="NAD(P)-bd_dom_sf"/>
</dbReference>
<keyword evidence="4 6" id="KW-0862">Zinc</keyword>
<protein>
    <submittedName>
        <fullName evidence="8">(R,R)-butanediol dehydrogenase / meso-butanediol dehydrogenase / diacetyl reductase</fullName>
    </submittedName>
</protein>
<keyword evidence="5" id="KW-0560">Oxidoreductase</keyword>
<dbReference type="SUPFAM" id="SSF51735">
    <property type="entry name" value="NAD(P)-binding Rossmann-fold domains"/>
    <property type="match status" value="1"/>
</dbReference>
<evidence type="ECO:0000256" key="1">
    <source>
        <dbReference type="ARBA" id="ARBA00001947"/>
    </source>
</evidence>
<sequence>MKAARWYGARDIRVENVKEPEVLGDKDVKIKVKWCGLCGSDLHEYLDGPIFIPADSPHPLSGEKAPIVMGHEFAGEVVETGAGVNRVQVGDRVAVEPILSCGTCKACLENKYNLCEKLGFHGLAGGGGGFSEYTVVAEHMAHSMPAELSYEQGAFVEPAAVALHAVRQSTLRAGDKAAVFGTGPIGLLVIEALKAAGAAAIYAVEVSEVRKQKAENLGAVVVDPSEADVAEKLRHLSGGGVDVAFEVTGVPKVLPQAINSTSFEGETVIVSIWENEAAIQPNTILLQERTVTGIIAYRHIYPAVMDLMKQGYFQAEQFVTQKIPLDNVVTDGFEALSKEKSQIKILVSPE</sequence>
<evidence type="ECO:0000256" key="6">
    <source>
        <dbReference type="RuleBase" id="RU361277"/>
    </source>
</evidence>
<keyword evidence="3 6" id="KW-0479">Metal-binding</keyword>
<evidence type="ECO:0000313" key="9">
    <source>
        <dbReference type="Proteomes" id="UP000199488"/>
    </source>
</evidence>
<dbReference type="Pfam" id="PF00107">
    <property type="entry name" value="ADH_zinc_N"/>
    <property type="match status" value="1"/>
</dbReference>
<feature type="domain" description="Enoyl reductase (ER)" evidence="7">
    <location>
        <begin position="8"/>
        <end position="347"/>
    </location>
</feature>
<evidence type="ECO:0000259" key="7">
    <source>
        <dbReference type="SMART" id="SM00829"/>
    </source>
</evidence>
<dbReference type="InterPro" id="IPR013154">
    <property type="entry name" value="ADH-like_N"/>
</dbReference>
<dbReference type="InterPro" id="IPR002328">
    <property type="entry name" value="ADH_Zn_CS"/>
</dbReference>
<dbReference type="SMART" id="SM00829">
    <property type="entry name" value="PKS_ER"/>
    <property type="match status" value="1"/>
</dbReference>
<dbReference type="PANTHER" id="PTHR43161:SF26">
    <property type="entry name" value="GALACTITOL 1-PHOSPHATE 5-DEHYDROGENASE"/>
    <property type="match status" value="1"/>
</dbReference>
<comment type="cofactor">
    <cofactor evidence="1 6">
        <name>Zn(2+)</name>
        <dbReference type="ChEBI" id="CHEBI:29105"/>
    </cofactor>
</comment>
<dbReference type="InterPro" id="IPR020843">
    <property type="entry name" value="ER"/>
</dbReference>
<dbReference type="AlphaFoldDB" id="A0A1H2WC56"/>
<dbReference type="GO" id="GO:0008270">
    <property type="term" value="F:zinc ion binding"/>
    <property type="evidence" value="ECO:0007669"/>
    <property type="project" value="InterPro"/>
</dbReference>
<proteinExistence type="inferred from homology"/>
<dbReference type="RefSeq" id="WP_091615308.1">
    <property type="nucleotide sequence ID" value="NZ_FNNC01000005.1"/>
</dbReference>
<keyword evidence="9" id="KW-1185">Reference proteome</keyword>
<dbReference type="CDD" id="cd08233">
    <property type="entry name" value="butanediol_DH_like"/>
    <property type="match status" value="1"/>
</dbReference>
<dbReference type="GO" id="GO:0000721">
    <property type="term" value="F:(R,R)-butanediol dehydrogenase activity"/>
    <property type="evidence" value="ECO:0007669"/>
    <property type="project" value="TreeGrafter"/>
</dbReference>
<reference evidence="8 9" key="1">
    <citation type="submission" date="2016-10" db="EMBL/GenBank/DDBJ databases">
        <authorList>
            <person name="de Groot N.N."/>
        </authorList>
    </citation>
    <scope>NUCLEOTIDE SEQUENCE [LARGE SCALE GENOMIC DNA]</scope>
    <source>
        <strain evidence="8 9">DSM 23126</strain>
    </source>
</reference>
<gene>
    <name evidence="8" type="ORF">SAMN05421781_2362</name>
</gene>
<dbReference type="PROSITE" id="PS00059">
    <property type="entry name" value="ADH_ZINC"/>
    <property type="match status" value="1"/>
</dbReference>
<accession>A0A1H2WC56</accession>
<dbReference type="EMBL" id="FNNC01000005">
    <property type="protein sequence ID" value="SDW78192.1"/>
    <property type="molecule type" value="Genomic_DNA"/>
</dbReference>
<dbReference type="Proteomes" id="UP000199488">
    <property type="component" value="Unassembled WGS sequence"/>
</dbReference>
<comment type="similarity">
    <text evidence="2 6">Belongs to the zinc-containing alcohol dehydrogenase family.</text>
</comment>
<dbReference type="SUPFAM" id="SSF50129">
    <property type="entry name" value="GroES-like"/>
    <property type="match status" value="1"/>
</dbReference>
<evidence type="ECO:0000256" key="2">
    <source>
        <dbReference type="ARBA" id="ARBA00008072"/>
    </source>
</evidence>
<name>A0A1H2WC56_9BACI</name>
<dbReference type="STRING" id="1122204.SAMN05421781_2362"/>
<evidence type="ECO:0000313" key="8">
    <source>
        <dbReference type="EMBL" id="SDW78192.1"/>
    </source>
</evidence>